<evidence type="ECO:0000313" key="3">
    <source>
        <dbReference type="Proteomes" id="UP000322976"/>
    </source>
</evidence>
<sequence>MKEVFIVEFEERVKEIVREVVNSILNDKKSRKALLFITGGAVNINEIFNALSEIDGYAYDAVISESASNVIPETLLNSLRAEVITSKSQMTSVIKEANIILIPVLTRNTLAKAALGISDNLVTLGIQEAIMMGKKIVAVKDSCDPNEPVNVALGFTKNAAYNQMLLEYMKRLGNMGVTFIHSSQIKEFIGRAASEKKDEAVFKKKEVSGVVTRNDVSVMAEKGEPLYIKYGSVITPLAMDYIEDNGIEIRYIK</sequence>
<name>A0A5D8QFT2_9THEO</name>
<evidence type="ECO:0000259" key="1">
    <source>
        <dbReference type="Pfam" id="PF02441"/>
    </source>
</evidence>
<keyword evidence="3" id="KW-1185">Reference proteome</keyword>
<protein>
    <submittedName>
        <fullName evidence="2">Flavoprotein</fullName>
    </submittedName>
</protein>
<dbReference type="EMBL" id="VTPS01000003">
    <property type="protein sequence ID" value="TZE83004.1"/>
    <property type="molecule type" value="Genomic_DNA"/>
</dbReference>
<reference evidence="2 3" key="1">
    <citation type="submission" date="2019-08" db="EMBL/GenBank/DDBJ databases">
        <title>Calorimonas adulescens gen. nov., sp. nov., an anaerobic thermophilic bacterium from Sakhalin hot spring.</title>
        <authorList>
            <person name="Khomyakova M.A."/>
            <person name="Merkel A.Y."/>
            <person name="Novikov A."/>
            <person name="Bonch-Osmolovskaya E.A."/>
            <person name="Slobodkin A.I."/>
        </authorList>
    </citation>
    <scope>NUCLEOTIDE SEQUENCE [LARGE SCALE GENOMIC DNA]</scope>
    <source>
        <strain evidence="2 3">A05MB</strain>
    </source>
</reference>
<dbReference type="InterPro" id="IPR003382">
    <property type="entry name" value="Flavoprotein"/>
</dbReference>
<comment type="caution">
    <text evidence="2">The sequence shown here is derived from an EMBL/GenBank/DDBJ whole genome shotgun (WGS) entry which is preliminary data.</text>
</comment>
<dbReference type="SUPFAM" id="SSF52507">
    <property type="entry name" value="Homo-oligomeric flavin-containing Cys decarboxylases, HFCD"/>
    <property type="match status" value="1"/>
</dbReference>
<dbReference type="AlphaFoldDB" id="A0A5D8QFT2"/>
<gene>
    <name evidence="2" type="ORF">FWJ32_03385</name>
</gene>
<dbReference type="InterPro" id="IPR036551">
    <property type="entry name" value="Flavin_trans-like"/>
</dbReference>
<dbReference type="GO" id="GO:0003824">
    <property type="term" value="F:catalytic activity"/>
    <property type="evidence" value="ECO:0007669"/>
    <property type="project" value="InterPro"/>
</dbReference>
<accession>A0A5D8QFT2</accession>
<organism evidence="2 3">
    <name type="scientific">Calorimonas adulescens</name>
    <dbReference type="NCBI Taxonomy" id="2606906"/>
    <lineage>
        <taxon>Bacteria</taxon>
        <taxon>Bacillati</taxon>
        <taxon>Bacillota</taxon>
        <taxon>Clostridia</taxon>
        <taxon>Thermoanaerobacterales</taxon>
        <taxon>Thermoanaerobacteraceae</taxon>
        <taxon>Calorimonas</taxon>
    </lineage>
</organism>
<proteinExistence type="predicted"/>
<feature type="domain" description="Flavoprotein" evidence="1">
    <location>
        <begin position="33"/>
        <end position="139"/>
    </location>
</feature>
<dbReference type="Proteomes" id="UP000322976">
    <property type="component" value="Unassembled WGS sequence"/>
</dbReference>
<dbReference type="Pfam" id="PF02441">
    <property type="entry name" value="Flavoprotein"/>
    <property type="match status" value="1"/>
</dbReference>
<evidence type="ECO:0000313" key="2">
    <source>
        <dbReference type="EMBL" id="TZE83004.1"/>
    </source>
</evidence>
<dbReference type="Gene3D" id="3.40.50.1950">
    <property type="entry name" value="Flavin prenyltransferase-like"/>
    <property type="match status" value="1"/>
</dbReference>